<evidence type="ECO:0000313" key="1">
    <source>
        <dbReference type="EMBL" id="PTU32079.1"/>
    </source>
</evidence>
<accession>A0A2T5MHS1</accession>
<proteinExistence type="predicted"/>
<reference evidence="1 2" key="1">
    <citation type="submission" date="2018-04" db="EMBL/GenBank/DDBJ databases">
        <title>Novel species isolated from glacier.</title>
        <authorList>
            <person name="Liu Q."/>
            <person name="Xin Y.-H."/>
        </authorList>
    </citation>
    <scope>NUCLEOTIDE SEQUENCE [LARGE SCALE GENOMIC DNA]</scope>
    <source>
        <strain evidence="1 2">GT1R17</strain>
    </source>
</reference>
<gene>
    <name evidence="1" type="ORF">CJD38_05235</name>
</gene>
<dbReference type="AlphaFoldDB" id="A0A2T5MHS1"/>
<organism evidence="1 2">
    <name type="scientific">Stenotrophobium rhamnosiphilum</name>
    <dbReference type="NCBI Taxonomy" id="2029166"/>
    <lineage>
        <taxon>Bacteria</taxon>
        <taxon>Pseudomonadati</taxon>
        <taxon>Pseudomonadota</taxon>
        <taxon>Gammaproteobacteria</taxon>
        <taxon>Nevskiales</taxon>
        <taxon>Nevskiaceae</taxon>
        <taxon>Stenotrophobium</taxon>
    </lineage>
</organism>
<dbReference type="Pfam" id="PF06853">
    <property type="entry name" value="DUF1249"/>
    <property type="match status" value="1"/>
</dbReference>
<dbReference type="InterPro" id="IPR009659">
    <property type="entry name" value="DUF1249"/>
</dbReference>
<name>A0A2T5MHS1_9GAMM</name>
<dbReference type="PANTHER" id="PTHR38774">
    <property type="entry name" value="CYTOPLASMIC PROTEIN-RELATED"/>
    <property type="match status" value="1"/>
</dbReference>
<evidence type="ECO:0000313" key="2">
    <source>
        <dbReference type="Proteomes" id="UP000244248"/>
    </source>
</evidence>
<protein>
    <submittedName>
        <fullName evidence="1">DUF1249 domain-containing protein</fullName>
    </submittedName>
</protein>
<comment type="caution">
    <text evidence="1">The sequence shown here is derived from an EMBL/GenBank/DDBJ whole genome shotgun (WGS) entry which is preliminary data.</text>
</comment>
<dbReference type="PANTHER" id="PTHR38774:SF1">
    <property type="entry name" value="CYTOPLASMIC PROTEIN"/>
    <property type="match status" value="1"/>
</dbReference>
<dbReference type="OrthoDB" id="9793663at2"/>
<dbReference type="Proteomes" id="UP000244248">
    <property type="component" value="Unassembled WGS sequence"/>
</dbReference>
<sequence>MQITSTDYICPCCGKPRRLAHLMEIYERNFRLLQQLLPELNPPFEKAISTSETDPPLHLTVLARDRYTLTVKLTYEFISEDGVKHHPDLWIRVYRDAEVVEALECSHRPPWLAAEGGDPEVGRFLNHQWGRNLMLGKWLDYLLERGHGFGMAQRPRVPAAA</sequence>
<keyword evidence="2" id="KW-1185">Reference proteome</keyword>
<dbReference type="EMBL" id="QANS01000002">
    <property type="protein sequence ID" value="PTU32079.1"/>
    <property type="molecule type" value="Genomic_DNA"/>
</dbReference>